<dbReference type="AlphaFoldDB" id="A0A8H3QV12"/>
<gene>
    <name evidence="1" type="ORF">RCL2_001710500</name>
</gene>
<reference evidence="1" key="1">
    <citation type="submission" date="2019-10" db="EMBL/GenBank/DDBJ databases">
        <title>Conservation and host-specific expression of non-tandemly repeated heterogenous ribosome RNA gene in arbuscular mycorrhizal fungi.</title>
        <authorList>
            <person name="Maeda T."/>
            <person name="Kobayashi Y."/>
            <person name="Nakagawa T."/>
            <person name="Ezawa T."/>
            <person name="Yamaguchi K."/>
            <person name="Bino T."/>
            <person name="Nishimoto Y."/>
            <person name="Shigenobu S."/>
            <person name="Kawaguchi M."/>
        </authorList>
    </citation>
    <scope>NUCLEOTIDE SEQUENCE</scope>
    <source>
        <strain evidence="1">HR1</strain>
    </source>
</reference>
<accession>A0A8H3QV12</accession>
<name>A0A8H3QV12_9GLOM</name>
<dbReference type="EMBL" id="BLAL01000194">
    <property type="protein sequence ID" value="GES90244.1"/>
    <property type="molecule type" value="Genomic_DNA"/>
</dbReference>
<sequence>MERRHADNLLRRLIAFSSDVTTEELCEYCREYVSAKSSTRHNHRCWLVSFADCQCQHNNLSENRSGLYFCKMSIVGSELAQFFICHALNLVSLRLVGELSTGLWLNHSFVHFQSMAFLKVAIRISSICFVLPPFPFRVLIRYPYYEHREVPISRVIPDFFFLAACQVGTGRLETWMIAEL</sequence>
<proteinExistence type="predicted"/>
<dbReference type="Proteomes" id="UP000615446">
    <property type="component" value="Unassembled WGS sequence"/>
</dbReference>
<organism evidence="1 2">
    <name type="scientific">Rhizophagus clarus</name>
    <dbReference type="NCBI Taxonomy" id="94130"/>
    <lineage>
        <taxon>Eukaryota</taxon>
        <taxon>Fungi</taxon>
        <taxon>Fungi incertae sedis</taxon>
        <taxon>Mucoromycota</taxon>
        <taxon>Glomeromycotina</taxon>
        <taxon>Glomeromycetes</taxon>
        <taxon>Glomerales</taxon>
        <taxon>Glomeraceae</taxon>
        <taxon>Rhizophagus</taxon>
    </lineage>
</organism>
<protein>
    <submittedName>
        <fullName evidence="1">Uncharacterized protein</fullName>
    </submittedName>
</protein>
<comment type="caution">
    <text evidence="1">The sequence shown here is derived from an EMBL/GenBank/DDBJ whole genome shotgun (WGS) entry which is preliminary data.</text>
</comment>
<evidence type="ECO:0000313" key="2">
    <source>
        <dbReference type="Proteomes" id="UP000615446"/>
    </source>
</evidence>
<evidence type="ECO:0000313" key="1">
    <source>
        <dbReference type="EMBL" id="GES90244.1"/>
    </source>
</evidence>